<reference evidence="2 3" key="1">
    <citation type="submission" date="2019-07" db="EMBL/GenBank/DDBJ databases">
        <title>Whole genome shotgun sequence of Chitinophaga cymbidii NBRC 109752.</title>
        <authorList>
            <person name="Hosoyama A."/>
            <person name="Uohara A."/>
            <person name="Ohji S."/>
            <person name="Ichikawa N."/>
        </authorList>
    </citation>
    <scope>NUCLEOTIDE SEQUENCE [LARGE SCALE GENOMIC DNA]</scope>
    <source>
        <strain evidence="2 3">NBRC 109752</strain>
    </source>
</reference>
<dbReference type="SUPFAM" id="SSF160631">
    <property type="entry name" value="SMI1/KNR4-like"/>
    <property type="match status" value="1"/>
</dbReference>
<accession>A0A512RL73</accession>
<dbReference type="AlphaFoldDB" id="A0A512RL73"/>
<keyword evidence="3" id="KW-1185">Reference proteome</keyword>
<feature type="domain" description="Knr4/Smi1-like" evidence="1">
    <location>
        <begin position="30"/>
        <end position="133"/>
    </location>
</feature>
<dbReference type="RefSeq" id="WP_146862533.1">
    <property type="nucleotide sequence ID" value="NZ_BKAU01000002.1"/>
</dbReference>
<name>A0A512RL73_9BACT</name>
<sequence>MTALETLKSILPEVYISEDEDEYQIELKPGLTDQQIETLARQFPTGRIPDDIRELLKFSAGFEFFGLDGITFDGIGQFGFETIFPVSIQLAGDGYGNFWVLDIDKNGTWGRVFYVCHDPAVVVRHSDNLAQFIGHIHEFGKRGSNSHLDIIHENNVIKVWRKDTCLIDIETARQSADIVLKNFAQSLPDGFVVADLRNKPNGSGFSWGKPGMNVDKTVKHATELIWGIEKPYKKGLFSRLFRWK</sequence>
<evidence type="ECO:0000259" key="1">
    <source>
        <dbReference type="Pfam" id="PF09346"/>
    </source>
</evidence>
<gene>
    <name evidence="2" type="ORF">CCY01nite_27180</name>
</gene>
<protein>
    <recommendedName>
        <fullName evidence="1">Knr4/Smi1-like domain-containing protein</fullName>
    </recommendedName>
</protein>
<dbReference type="InterPro" id="IPR018958">
    <property type="entry name" value="Knr4/Smi1-like_dom"/>
</dbReference>
<evidence type="ECO:0000313" key="3">
    <source>
        <dbReference type="Proteomes" id="UP000321436"/>
    </source>
</evidence>
<dbReference type="Proteomes" id="UP000321436">
    <property type="component" value="Unassembled WGS sequence"/>
</dbReference>
<dbReference type="EMBL" id="BKAU01000002">
    <property type="protein sequence ID" value="GEP96458.1"/>
    <property type="molecule type" value="Genomic_DNA"/>
</dbReference>
<dbReference type="Pfam" id="PF09346">
    <property type="entry name" value="SMI1_KNR4"/>
    <property type="match status" value="1"/>
</dbReference>
<evidence type="ECO:0000313" key="2">
    <source>
        <dbReference type="EMBL" id="GEP96458.1"/>
    </source>
</evidence>
<comment type="caution">
    <text evidence="2">The sequence shown here is derived from an EMBL/GenBank/DDBJ whole genome shotgun (WGS) entry which is preliminary data.</text>
</comment>
<dbReference type="OrthoDB" id="701486at2"/>
<dbReference type="InterPro" id="IPR037883">
    <property type="entry name" value="Knr4/Smi1-like_sf"/>
</dbReference>
<organism evidence="2 3">
    <name type="scientific">Chitinophaga cymbidii</name>
    <dbReference type="NCBI Taxonomy" id="1096750"/>
    <lineage>
        <taxon>Bacteria</taxon>
        <taxon>Pseudomonadati</taxon>
        <taxon>Bacteroidota</taxon>
        <taxon>Chitinophagia</taxon>
        <taxon>Chitinophagales</taxon>
        <taxon>Chitinophagaceae</taxon>
        <taxon>Chitinophaga</taxon>
    </lineage>
</organism>
<proteinExistence type="predicted"/>